<dbReference type="GO" id="GO:0015074">
    <property type="term" value="P:DNA integration"/>
    <property type="evidence" value="ECO:0007669"/>
    <property type="project" value="InterPro"/>
</dbReference>
<dbReference type="EMBL" id="CP003488">
    <property type="protein sequence ID" value="AFH94430.1"/>
    <property type="molecule type" value="Genomic_DNA"/>
</dbReference>
<dbReference type="SUPFAM" id="SSF53098">
    <property type="entry name" value="Ribonuclease H-like"/>
    <property type="match status" value="1"/>
</dbReference>
<protein>
    <submittedName>
        <fullName evidence="2">Integrase</fullName>
    </submittedName>
</protein>
<accession>A0A140NP69</accession>
<dbReference type="InterPro" id="IPR012337">
    <property type="entry name" value="RNaseH-like_sf"/>
</dbReference>
<dbReference type="PROSITE" id="PS50994">
    <property type="entry name" value="INTEGRASE"/>
    <property type="match status" value="1"/>
</dbReference>
<gene>
    <name evidence="2" type="ordered locus">S70_12935</name>
</gene>
<reference evidence="2 3" key="1">
    <citation type="journal article" date="2012" name="J. Bacteriol.">
        <title>Complete Genome Sequence of Providencia stuartii Clinical Isolate MRSN 2154.</title>
        <authorList>
            <person name="Clifford R.J."/>
            <person name="Hang J."/>
            <person name="Riley M.C."/>
            <person name="Onmus-Leone F."/>
            <person name="Kuschner R.A."/>
            <person name="Lesho E.P."/>
            <person name="Waterman P.E."/>
        </authorList>
    </citation>
    <scope>NUCLEOTIDE SEQUENCE [LARGE SCALE GENOMIC DNA]</scope>
    <source>
        <strain evidence="2 3">MRSN 2154</strain>
    </source>
</reference>
<feature type="domain" description="Integrase catalytic" evidence="1">
    <location>
        <begin position="1"/>
        <end position="88"/>
    </location>
</feature>
<evidence type="ECO:0000313" key="3">
    <source>
        <dbReference type="Proteomes" id="UP000005012"/>
    </source>
</evidence>
<dbReference type="KEGG" id="psi:S70_12935"/>
<dbReference type="InterPro" id="IPR001584">
    <property type="entry name" value="Integrase_cat-core"/>
</dbReference>
<dbReference type="AlphaFoldDB" id="A0A140NP69"/>
<reference evidence="3" key="2">
    <citation type="submission" date="2012-04" db="EMBL/GenBank/DDBJ databases">
        <title>Complete genome sequence of Providencia stuartii clinical isolate MRSN 2154.</title>
        <authorList>
            <person name="Clifford R.J."/>
            <person name="Hang J."/>
            <person name="Riley M.C."/>
            <person name="Onmus-Leone F."/>
            <person name="Kuschner R.A."/>
            <person name="Lesho E.P."/>
            <person name="Waterman P.E."/>
        </authorList>
    </citation>
    <scope>NUCLEOTIDE SEQUENCE [LARGE SCALE GENOMIC DNA]</scope>
    <source>
        <strain evidence="3">MRSN 2154</strain>
    </source>
</reference>
<sequence length="88" mass="10202">MHDGLYCGSRFRTLNIIDERTRECLAIEVDTSLPAERVIRVLERLRVDRGLPKQIRIDNAPELIAVNLLNYCENNQIALCYIQFGKLQ</sequence>
<dbReference type="Proteomes" id="UP000005012">
    <property type="component" value="Chromosome"/>
</dbReference>
<dbReference type="GO" id="GO:0003676">
    <property type="term" value="F:nucleic acid binding"/>
    <property type="evidence" value="ECO:0007669"/>
    <property type="project" value="InterPro"/>
</dbReference>
<dbReference type="HOGENOM" id="CLU_027402_31_6_6"/>
<dbReference type="PANTHER" id="PTHR47515">
    <property type="entry name" value="LOW CALCIUM RESPONSE LOCUS PROTEIN T"/>
    <property type="match status" value="1"/>
</dbReference>
<evidence type="ECO:0000313" key="2">
    <source>
        <dbReference type="EMBL" id="AFH94430.1"/>
    </source>
</evidence>
<dbReference type="PANTHER" id="PTHR47515:SF2">
    <property type="entry name" value="INTEGRASE CORE DOMAIN PROTEIN"/>
    <property type="match status" value="1"/>
</dbReference>
<proteinExistence type="predicted"/>
<name>A0A140NP69_PROSM</name>
<dbReference type="Pfam" id="PF00665">
    <property type="entry name" value="rve"/>
    <property type="match status" value="1"/>
</dbReference>
<organism evidence="2 3">
    <name type="scientific">Providencia stuartii (strain MRSN 2154)</name>
    <dbReference type="NCBI Taxonomy" id="1157951"/>
    <lineage>
        <taxon>Bacteria</taxon>
        <taxon>Pseudomonadati</taxon>
        <taxon>Pseudomonadota</taxon>
        <taxon>Gammaproteobacteria</taxon>
        <taxon>Enterobacterales</taxon>
        <taxon>Morganellaceae</taxon>
        <taxon>Providencia</taxon>
    </lineage>
</organism>
<dbReference type="Gene3D" id="3.30.420.10">
    <property type="entry name" value="Ribonuclease H-like superfamily/Ribonuclease H"/>
    <property type="match status" value="1"/>
</dbReference>
<dbReference type="PATRIC" id="fig|1157951.4.peg.2608"/>
<evidence type="ECO:0000259" key="1">
    <source>
        <dbReference type="PROSITE" id="PS50994"/>
    </source>
</evidence>
<dbReference type="InterPro" id="IPR036397">
    <property type="entry name" value="RNaseH_sf"/>
</dbReference>